<keyword evidence="1" id="KW-0732">Signal</keyword>
<dbReference type="Proteomes" id="UP000274131">
    <property type="component" value="Unassembled WGS sequence"/>
</dbReference>
<dbReference type="AlphaFoldDB" id="A0A0N4UTW3"/>
<keyword evidence="3" id="KW-1185">Reference proteome</keyword>
<evidence type="ECO:0000313" key="4">
    <source>
        <dbReference type="WBParaSite" id="EVEC_0000079001-mRNA-1"/>
    </source>
</evidence>
<sequence length="156" mass="17812">MRYLVLFCALTFVAAAADKKPEKSSPKSSVMTKDELQKLHEIVKNSTKTPKGMREALEKFFASLPKERQNIVKPYVLKEIAEFNNKTDKVKKIIAESLNKEQLKSVELLLTDLHNKDAKPKEVVEAVYEKLIEILGNKKAKEMMEKIAAIFKIPHD</sequence>
<dbReference type="WBParaSite" id="EVEC_0000079001-mRNA-1">
    <property type="protein sequence ID" value="EVEC_0000079001-mRNA-1"/>
    <property type="gene ID" value="EVEC_0000079001"/>
</dbReference>
<reference evidence="4" key="1">
    <citation type="submission" date="2017-02" db="UniProtKB">
        <authorList>
            <consortium name="WormBaseParasite"/>
        </authorList>
    </citation>
    <scope>IDENTIFICATION</scope>
</reference>
<feature type="chain" id="PRO_5043122428" evidence="1">
    <location>
        <begin position="17"/>
        <end position="156"/>
    </location>
</feature>
<organism evidence="4">
    <name type="scientific">Enterobius vermicularis</name>
    <name type="common">Human pinworm</name>
    <dbReference type="NCBI Taxonomy" id="51028"/>
    <lineage>
        <taxon>Eukaryota</taxon>
        <taxon>Metazoa</taxon>
        <taxon>Ecdysozoa</taxon>
        <taxon>Nematoda</taxon>
        <taxon>Chromadorea</taxon>
        <taxon>Rhabditida</taxon>
        <taxon>Spirurina</taxon>
        <taxon>Oxyuridomorpha</taxon>
        <taxon>Oxyuroidea</taxon>
        <taxon>Oxyuridae</taxon>
        <taxon>Enterobius</taxon>
    </lineage>
</organism>
<accession>A0A0N4UTW3</accession>
<evidence type="ECO:0000256" key="1">
    <source>
        <dbReference type="SAM" id="SignalP"/>
    </source>
</evidence>
<feature type="signal peptide" evidence="1">
    <location>
        <begin position="1"/>
        <end position="16"/>
    </location>
</feature>
<evidence type="ECO:0000313" key="3">
    <source>
        <dbReference type="Proteomes" id="UP000274131"/>
    </source>
</evidence>
<protein>
    <submittedName>
        <fullName evidence="4">Fatty-acid and retinol-binding protein 1</fullName>
    </submittedName>
</protein>
<dbReference type="EMBL" id="UXUI01001095">
    <property type="protein sequence ID" value="VDD85385.1"/>
    <property type="molecule type" value="Genomic_DNA"/>
</dbReference>
<gene>
    <name evidence="2" type="ORF">EVEC_LOCUS528</name>
</gene>
<name>A0A0N4UTW3_ENTVE</name>
<reference evidence="2 3" key="2">
    <citation type="submission" date="2018-10" db="EMBL/GenBank/DDBJ databases">
        <authorList>
            <consortium name="Pathogen Informatics"/>
        </authorList>
    </citation>
    <scope>NUCLEOTIDE SEQUENCE [LARGE SCALE GENOMIC DNA]</scope>
</reference>
<evidence type="ECO:0000313" key="2">
    <source>
        <dbReference type="EMBL" id="VDD85385.1"/>
    </source>
</evidence>
<proteinExistence type="predicted"/>